<dbReference type="InterPro" id="IPR029063">
    <property type="entry name" value="SAM-dependent_MTases_sf"/>
</dbReference>
<dbReference type="AlphaFoldDB" id="A0A2Z6MSG6"/>
<protein>
    <recommendedName>
        <fullName evidence="8">SAM dependent carboxyl methyltransferase</fullName>
    </recommendedName>
</protein>
<dbReference type="Proteomes" id="UP000242715">
    <property type="component" value="Unassembled WGS sequence"/>
</dbReference>
<accession>A0A2Z6MSG6</accession>
<organism evidence="6 7">
    <name type="scientific">Trifolium subterraneum</name>
    <name type="common">Subterranean clover</name>
    <dbReference type="NCBI Taxonomy" id="3900"/>
    <lineage>
        <taxon>Eukaryota</taxon>
        <taxon>Viridiplantae</taxon>
        <taxon>Streptophyta</taxon>
        <taxon>Embryophyta</taxon>
        <taxon>Tracheophyta</taxon>
        <taxon>Spermatophyta</taxon>
        <taxon>Magnoliopsida</taxon>
        <taxon>eudicotyledons</taxon>
        <taxon>Gunneridae</taxon>
        <taxon>Pentapetalae</taxon>
        <taxon>rosids</taxon>
        <taxon>fabids</taxon>
        <taxon>Fabales</taxon>
        <taxon>Fabaceae</taxon>
        <taxon>Papilionoideae</taxon>
        <taxon>50 kb inversion clade</taxon>
        <taxon>NPAAA clade</taxon>
        <taxon>Hologalegina</taxon>
        <taxon>IRL clade</taxon>
        <taxon>Trifolieae</taxon>
        <taxon>Trifolium</taxon>
    </lineage>
</organism>
<keyword evidence="1" id="KW-0489">Methyltransferase</keyword>
<proteinExistence type="predicted"/>
<reference evidence="7" key="1">
    <citation type="journal article" date="2017" name="Front. Plant Sci.">
        <title>Climate Clever Clovers: New Paradigm to Reduce the Environmental Footprint of Ruminants by Breeding Low Methanogenic Forages Utilizing Haplotype Variation.</title>
        <authorList>
            <person name="Kaur P."/>
            <person name="Appels R."/>
            <person name="Bayer P.E."/>
            <person name="Keeble-Gagnere G."/>
            <person name="Wang J."/>
            <person name="Hirakawa H."/>
            <person name="Shirasawa K."/>
            <person name="Vercoe P."/>
            <person name="Stefanova K."/>
            <person name="Durmic Z."/>
            <person name="Nichols P."/>
            <person name="Revell C."/>
            <person name="Isobe S.N."/>
            <person name="Edwards D."/>
            <person name="Erskine W."/>
        </authorList>
    </citation>
    <scope>NUCLEOTIDE SEQUENCE [LARGE SCALE GENOMIC DNA]</scope>
    <source>
        <strain evidence="7">cv. Daliak</strain>
    </source>
</reference>
<evidence type="ECO:0000313" key="7">
    <source>
        <dbReference type="Proteomes" id="UP000242715"/>
    </source>
</evidence>
<dbReference type="InterPro" id="IPR042086">
    <property type="entry name" value="MeTrfase_capping"/>
</dbReference>
<evidence type="ECO:0008006" key="8">
    <source>
        <dbReference type="Google" id="ProtNLM"/>
    </source>
</evidence>
<dbReference type="GO" id="GO:0032259">
    <property type="term" value="P:methylation"/>
    <property type="evidence" value="ECO:0007669"/>
    <property type="project" value="UniProtKB-KW"/>
</dbReference>
<keyword evidence="3" id="KW-0479">Metal-binding</keyword>
<evidence type="ECO:0000256" key="1">
    <source>
        <dbReference type="ARBA" id="ARBA00022603"/>
    </source>
</evidence>
<dbReference type="GO" id="GO:0008168">
    <property type="term" value="F:methyltransferase activity"/>
    <property type="evidence" value="ECO:0007669"/>
    <property type="project" value="UniProtKB-KW"/>
</dbReference>
<evidence type="ECO:0000256" key="2">
    <source>
        <dbReference type="ARBA" id="ARBA00022679"/>
    </source>
</evidence>
<sequence length="167" mass="19007">MGSVRIGMDKNIPPWQGSGTGNKFGGGEQGSILRTFPLTYSAPLHNITQQFKMDMTEGEIEEEKLDSYDVHFYAPSREEIEDEVTKEGSLKLERLEMFEIDKKEQGRESYGTEVAKAVRAIQESMISNHFGENILDNLFENYAILVDEEIAKEDIKPITFVLVLRKI</sequence>
<dbReference type="PANTHER" id="PTHR31009">
    <property type="entry name" value="S-ADENOSYL-L-METHIONINE:CARBOXYL METHYLTRANSFERASE FAMILY PROTEIN"/>
    <property type="match status" value="1"/>
</dbReference>
<dbReference type="InterPro" id="IPR005299">
    <property type="entry name" value="MeTrfase_7"/>
</dbReference>
<gene>
    <name evidence="6" type="ORF">TSUD_218490</name>
</gene>
<keyword evidence="4" id="KW-0460">Magnesium</keyword>
<feature type="region of interest" description="Disordered" evidence="5">
    <location>
        <begin position="1"/>
        <end position="26"/>
    </location>
</feature>
<evidence type="ECO:0000256" key="5">
    <source>
        <dbReference type="SAM" id="MobiDB-lite"/>
    </source>
</evidence>
<name>A0A2Z6MSG6_TRISU</name>
<dbReference type="EMBL" id="DF973501">
    <property type="protein sequence ID" value="GAU32673.1"/>
    <property type="molecule type" value="Genomic_DNA"/>
</dbReference>
<evidence type="ECO:0000256" key="4">
    <source>
        <dbReference type="ARBA" id="ARBA00022842"/>
    </source>
</evidence>
<dbReference type="GO" id="GO:0046872">
    <property type="term" value="F:metal ion binding"/>
    <property type="evidence" value="ECO:0007669"/>
    <property type="project" value="UniProtKB-KW"/>
</dbReference>
<dbReference type="Gene3D" id="1.10.1200.270">
    <property type="entry name" value="Methyltransferase, alpha-helical capping domain"/>
    <property type="match status" value="1"/>
</dbReference>
<dbReference type="OrthoDB" id="1523883at2759"/>
<dbReference type="SUPFAM" id="SSF53335">
    <property type="entry name" value="S-adenosyl-L-methionine-dependent methyltransferases"/>
    <property type="match status" value="1"/>
</dbReference>
<evidence type="ECO:0000256" key="3">
    <source>
        <dbReference type="ARBA" id="ARBA00022723"/>
    </source>
</evidence>
<dbReference type="Pfam" id="PF03492">
    <property type="entry name" value="Methyltransf_7"/>
    <property type="match status" value="1"/>
</dbReference>
<keyword evidence="7" id="KW-1185">Reference proteome</keyword>
<evidence type="ECO:0000313" key="6">
    <source>
        <dbReference type="EMBL" id="GAU32673.1"/>
    </source>
</evidence>
<keyword evidence="2" id="KW-0808">Transferase</keyword>